<organism evidence="3">
    <name type="scientific">Timspurckia oligopyrenoides</name>
    <dbReference type="NCBI Taxonomy" id="708627"/>
    <lineage>
        <taxon>Eukaryota</taxon>
        <taxon>Rhodophyta</taxon>
        <taxon>Bangiophyceae</taxon>
        <taxon>Porphyridiales</taxon>
        <taxon>Porphyridiaceae</taxon>
        <taxon>Timspurckia</taxon>
    </lineage>
</organism>
<feature type="domain" description="Gelsolin-like" evidence="2">
    <location>
        <begin position="173"/>
        <end position="214"/>
    </location>
</feature>
<dbReference type="InterPro" id="IPR007122">
    <property type="entry name" value="Villin/Gelsolin"/>
</dbReference>
<dbReference type="GO" id="GO:0015629">
    <property type="term" value="C:actin cytoskeleton"/>
    <property type="evidence" value="ECO:0007669"/>
    <property type="project" value="TreeGrafter"/>
</dbReference>
<dbReference type="PRINTS" id="PR00597">
    <property type="entry name" value="GELSOLIN"/>
</dbReference>
<dbReference type="GO" id="GO:0051015">
    <property type="term" value="F:actin filament binding"/>
    <property type="evidence" value="ECO:0007669"/>
    <property type="project" value="InterPro"/>
</dbReference>
<proteinExistence type="predicted"/>
<sequence length="370" mass="41009">MAAETIEESNLAGIGSDMDKELRKAAAESEEEFAGAGSEVGLEIWRIEKFEPVKVRDEKEHGIFYMGDAYIVLHTYTAEDSDTLKWDLHFWLGKDSTQDEQGSAAYLTVNLDDMLSGTPVQYREVDGAESKLFLSYFSQLMKVEGGVASGFTSPEPETYETKLLHVSGTGTDVVVQQVPIDVSSLNNKDVFILDLGMKLYQFNSVNCGPFERMAGSGVLEKIVALRNYEPEGINIDGEEVLEIEEFWAPFGGVVELSELPDPPEPEEEEESGIRKLYKVSDEDGSIGCDLVEEKDGENLSLSLIEEDSIMIAVANNEALFYIGSGASQGERFHMNFKTAEILETIGLPWNARVTQVKKDGDTSKWDELFS</sequence>
<evidence type="ECO:0000256" key="1">
    <source>
        <dbReference type="ARBA" id="ARBA00022737"/>
    </source>
</evidence>
<dbReference type="CDD" id="cd11290">
    <property type="entry name" value="gelsolin_S1_like"/>
    <property type="match status" value="1"/>
</dbReference>
<accession>A0A7S1ERJ3</accession>
<dbReference type="EMBL" id="HBFP01004814">
    <property type="protein sequence ID" value="CAD8819034.1"/>
    <property type="molecule type" value="Transcribed_RNA"/>
</dbReference>
<dbReference type="InterPro" id="IPR029006">
    <property type="entry name" value="ADF-H/Gelsolin-like_dom_sf"/>
</dbReference>
<feature type="domain" description="Gelsolin-like" evidence="2">
    <location>
        <begin position="58"/>
        <end position="134"/>
    </location>
</feature>
<keyword evidence="1" id="KW-0677">Repeat</keyword>
<dbReference type="PANTHER" id="PTHR11977:SF51">
    <property type="entry name" value="PROTEIN FLIGHTLESS-1 HOMOLOG"/>
    <property type="match status" value="1"/>
</dbReference>
<dbReference type="GO" id="GO:0008154">
    <property type="term" value="P:actin polymerization or depolymerization"/>
    <property type="evidence" value="ECO:0007669"/>
    <property type="project" value="TreeGrafter"/>
</dbReference>
<dbReference type="Gene3D" id="3.40.20.10">
    <property type="entry name" value="Severin"/>
    <property type="match status" value="2"/>
</dbReference>
<dbReference type="InterPro" id="IPR007123">
    <property type="entry name" value="Gelsolin-like_dom"/>
</dbReference>
<protein>
    <recommendedName>
        <fullName evidence="2">Gelsolin-like domain-containing protein</fullName>
    </recommendedName>
</protein>
<reference evidence="3" key="1">
    <citation type="submission" date="2021-01" db="EMBL/GenBank/DDBJ databases">
        <authorList>
            <person name="Corre E."/>
            <person name="Pelletier E."/>
            <person name="Niang G."/>
            <person name="Scheremetjew M."/>
            <person name="Finn R."/>
            <person name="Kale V."/>
            <person name="Holt S."/>
            <person name="Cochrane G."/>
            <person name="Meng A."/>
            <person name="Brown T."/>
            <person name="Cohen L."/>
        </authorList>
    </citation>
    <scope>NUCLEOTIDE SEQUENCE</scope>
    <source>
        <strain evidence="3">CCMP3278</strain>
    </source>
</reference>
<dbReference type="SUPFAM" id="SSF55753">
    <property type="entry name" value="Actin depolymerizing proteins"/>
    <property type="match status" value="2"/>
</dbReference>
<name>A0A7S1ERJ3_9RHOD</name>
<dbReference type="GO" id="GO:0005737">
    <property type="term" value="C:cytoplasm"/>
    <property type="evidence" value="ECO:0007669"/>
    <property type="project" value="TreeGrafter"/>
</dbReference>
<evidence type="ECO:0000259" key="2">
    <source>
        <dbReference type="Pfam" id="PF00626"/>
    </source>
</evidence>
<dbReference type="AlphaFoldDB" id="A0A7S1ERJ3"/>
<dbReference type="SMART" id="SM00262">
    <property type="entry name" value="GEL"/>
    <property type="match status" value="2"/>
</dbReference>
<dbReference type="Pfam" id="PF00626">
    <property type="entry name" value="Gelsolin"/>
    <property type="match status" value="2"/>
</dbReference>
<dbReference type="PANTHER" id="PTHR11977">
    <property type="entry name" value="VILLIN"/>
    <property type="match status" value="1"/>
</dbReference>
<gene>
    <name evidence="3" type="ORF">TOLI1172_LOCUS3423</name>
</gene>
<evidence type="ECO:0000313" key="3">
    <source>
        <dbReference type="EMBL" id="CAD8819034.1"/>
    </source>
</evidence>